<evidence type="ECO:0000313" key="2">
    <source>
        <dbReference type="EMBL" id="MBL4937820.1"/>
    </source>
</evidence>
<name>A0ABS1TEP6_9CLOT</name>
<sequence>MKIGIIGATGKAGSDIYKEAITRGHEVTAIVREEIKAKSLLGDKVTVLEKDAFDLTREDLNSFDVIVNAFATEPSKAYRHVDLAAKLVALFREAKSPRIIFILGAGSLKTGEDKHLFVEDIKVMPGSEAWVSIPENQLKELLFLKEVDNVNWVGISPSAIFEPGEKKDVVLGQDELLIAPDGSSHTTTGTMALAVLDEIENPKHHQERFTVRDK</sequence>
<accession>A0ABS1TEP6</accession>
<dbReference type="RefSeq" id="WP_202750566.1">
    <property type="nucleotide sequence ID" value="NZ_JAESWC010000018.1"/>
</dbReference>
<keyword evidence="3" id="KW-1185">Reference proteome</keyword>
<dbReference type="EMBL" id="JAESWC010000018">
    <property type="protein sequence ID" value="MBL4937820.1"/>
    <property type="molecule type" value="Genomic_DNA"/>
</dbReference>
<dbReference type="InterPro" id="IPR036291">
    <property type="entry name" value="NAD(P)-bd_dom_sf"/>
</dbReference>
<proteinExistence type="predicted"/>
<dbReference type="Gene3D" id="3.40.50.720">
    <property type="entry name" value="NAD(P)-binding Rossmann-like Domain"/>
    <property type="match status" value="1"/>
</dbReference>
<dbReference type="Pfam" id="PF13460">
    <property type="entry name" value="NAD_binding_10"/>
    <property type="match status" value="1"/>
</dbReference>
<feature type="domain" description="NAD(P)-binding" evidence="1">
    <location>
        <begin position="7"/>
        <end position="177"/>
    </location>
</feature>
<comment type="caution">
    <text evidence="2">The sequence shown here is derived from an EMBL/GenBank/DDBJ whole genome shotgun (WGS) entry which is preliminary data.</text>
</comment>
<gene>
    <name evidence="2" type="ORF">JK636_19110</name>
</gene>
<dbReference type="Proteomes" id="UP000632377">
    <property type="component" value="Unassembled WGS sequence"/>
</dbReference>
<protein>
    <submittedName>
        <fullName evidence="2">NAD(P)H-binding protein</fullName>
    </submittedName>
</protein>
<reference evidence="2 3" key="1">
    <citation type="submission" date="2021-01" db="EMBL/GenBank/DDBJ databases">
        <title>Genome public.</title>
        <authorList>
            <person name="Liu C."/>
            <person name="Sun Q."/>
        </authorList>
    </citation>
    <scope>NUCLEOTIDE SEQUENCE [LARGE SCALE GENOMIC DNA]</scope>
    <source>
        <strain evidence="2 3">YIM B02515</strain>
    </source>
</reference>
<organism evidence="2 3">
    <name type="scientific">Clostridium rhizosphaerae</name>
    <dbReference type="NCBI Taxonomy" id="2803861"/>
    <lineage>
        <taxon>Bacteria</taxon>
        <taxon>Bacillati</taxon>
        <taxon>Bacillota</taxon>
        <taxon>Clostridia</taxon>
        <taxon>Eubacteriales</taxon>
        <taxon>Clostridiaceae</taxon>
        <taxon>Clostridium</taxon>
    </lineage>
</organism>
<evidence type="ECO:0000259" key="1">
    <source>
        <dbReference type="Pfam" id="PF13460"/>
    </source>
</evidence>
<dbReference type="InterPro" id="IPR051606">
    <property type="entry name" value="Polyketide_Oxido-like"/>
</dbReference>
<dbReference type="SUPFAM" id="SSF51735">
    <property type="entry name" value="NAD(P)-binding Rossmann-fold domains"/>
    <property type="match status" value="1"/>
</dbReference>
<dbReference type="PANTHER" id="PTHR43355">
    <property type="entry name" value="FLAVIN REDUCTASE (NADPH)"/>
    <property type="match status" value="1"/>
</dbReference>
<dbReference type="InterPro" id="IPR016040">
    <property type="entry name" value="NAD(P)-bd_dom"/>
</dbReference>
<evidence type="ECO:0000313" key="3">
    <source>
        <dbReference type="Proteomes" id="UP000632377"/>
    </source>
</evidence>
<dbReference type="PANTHER" id="PTHR43355:SF2">
    <property type="entry name" value="FLAVIN REDUCTASE (NADPH)"/>
    <property type="match status" value="1"/>
</dbReference>